<sequence>MLIPFLGGIATLVGLATVPCVGDARLAVSEKKNDGFLFSKQNEMGKGYLLFSDIDDTIICSGGSWPKGTDDLCYTDEVYPGLMQLYLELSAGPDFVAHPPFFRLVSARPKITVGDPKSLEKKSWNKLSNATGLLNGRTWGVDEDRSGFGRFVDFFSTDWAATAERKAQNIIKSLTKPGGHYTQAGDGAKGYIWIGDSGQGDFLTGLNLMHNPDVEDPAYVLIHNLESNKESHQPDLATLPDSQRDKFIFYTSIKQLAHVLLKRGAITEAARDRVNKAIQNSAIYRLCQTADGAYPCPTDLDPTEASAFHKLDQTVKFDADNCDDRSAFKVSKYARKFGHLKGKHMERCALLNSTSDDEVW</sequence>
<reference evidence="2 3" key="1">
    <citation type="submission" date="2014-11" db="EMBL/GenBank/DDBJ databases">
        <authorList>
            <person name="Zhu J."/>
            <person name="Qi W."/>
            <person name="Song R."/>
        </authorList>
    </citation>
    <scope>NUCLEOTIDE SEQUENCE [LARGE SCALE GENOMIC DNA]</scope>
</reference>
<evidence type="ECO:0000256" key="1">
    <source>
        <dbReference type="SAM" id="SignalP"/>
    </source>
</evidence>
<accession>A0A0G4F0U9</accession>
<dbReference type="Proteomes" id="UP000041254">
    <property type="component" value="Unassembled WGS sequence"/>
</dbReference>
<evidence type="ECO:0000313" key="2">
    <source>
        <dbReference type="EMBL" id="CEM05147.1"/>
    </source>
</evidence>
<dbReference type="PANTHER" id="PTHR40861:SF1">
    <property type="entry name" value="PHOSPHATIDATE PHOSPHATASE APP1 CATALYTIC DOMAIN-CONTAINING PROTEIN"/>
    <property type="match status" value="1"/>
</dbReference>
<organism evidence="2 3">
    <name type="scientific">Vitrella brassicaformis (strain CCMP3155)</name>
    <dbReference type="NCBI Taxonomy" id="1169540"/>
    <lineage>
        <taxon>Eukaryota</taxon>
        <taxon>Sar</taxon>
        <taxon>Alveolata</taxon>
        <taxon>Colpodellida</taxon>
        <taxon>Vitrellaceae</taxon>
        <taxon>Vitrella</taxon>
    </lineage>
</organism>
<dbReference type="EMBL" id="CDMY01000356">
    <property type="protein sequence ID" value="CEM05147.1"/>
    <property type="molecule type" value="Genomic_DNA"/>
</dbReference>
<dbReference type="InParanoid" id="A0A0G4F0U9"/>
<gene>
    <name evidence="2" type="ORF">Vbra_14125</name>
</gene>
<keyword evidence="1" id="KW-0732">Signal</keyword>
<dbReference type="PhylomeDB" id="A0A0G4F0U9"/>
<feature type="chain" id="PRO_5005188450" evidence="1">
    <location>
        <begin position="17"/>
        <end position="360"/>
    </location>
</feature>
<keyword evidence="3" id="KW-1185">Reference proteome</keyword>
<evidence type="ECO:0000313" key="3">
    <source>
        <dbReference type="Proteomes" id="UP000041254"/>
    </source>
</evidence>
<name>A0A0G4F0U9_VITBC</name>
<dbReference type="PANTHER" id="PTHR40861">
    <property type="entry name" value="DUF2183 DOMAIN-CONTAINING PROTEIN"/>
    <property type="match status" value="1"/>
</dbReference>
<feature type="signal peptide" evidence="1">
    <location>
        <begin position="1"/>
        <end position="16"/>
    </location>
</feature>
<dbReference type="AlphaFoldDB" id="A0A0G4F0U9"/>
<dbReference type="VEuPathDB" id="CryptoDB:Vbra_14125"/>
<protein>
    <submittedName>
        <fullName evidence="2">Uncharacterized protein</fullName>
    </submittedName>
</protein>
<proteinExistence type="predicted"/>
<dbReference type="OrthoDB" id="191535at2759"/>